<comment type="caution">
    <text evidence="3">The sequence shown here is derived from an EMBL/GenBank/DDBJ whole genome shotgun (WGS) entry which is preliminary data.</text>
</comment>
<sequence>MSLVYQTQNQAQAHASAPYGYHNNVNNQMFPGAQYYPQNASYMPQGYAPQQFQPQPQQPQDQPSAGGVCETVDYDFKMMTEFVIQNAYLTFDKEIIADFDDKTLENSDVVEIFTNGVTFVLKSIRLPESTIYLALNYLHKSVNKLKKQHSSTESKSSIFADVSENVIYQYLVIALVLANKFNDDKTFTNKSWSEATGMDLQTINRMERELLNLFNWNLNDVIFETKLYSEYAKSFEIYSNAMSCKREASKQSSVPSAAPSQPLNLYTQQQQQQQQPSYDYVESSPLLNYNYGANPSVQAPQYSTHGHSDLYHSAATPGSSNGPETPITLPSMLNNSSNNYFFSSPMAPESQSFMVQPQQFQPQPAKPYNDFSSPSNYYNNQYSQPSANMGVSSNYYAHPQNYMSGPMPVDMQLQNQMQMQMQMQPHLQMQMPLHNTQQQFHPQQQGFYQHPLLSFP</sequence>
<dbReference type="STRING" id="56408.A0A1E5R1J6"/>
<gene>
    <name evidence="3" type="ORF">AWRI3579_g4333</name>
</gene>
<dbReference type="PANTHER" id="PTHR15615:SF27">
    <property type="entry name" value="PHO85 CYCLIN CLG1"/>
    <property type="match status" value="1"/>
</dbReference>
<organism evidence="3 4">
    <name type="scientific">Hanseniaspora osmophila</name>
    <dbReference type="NCBI Taxonomy" id="56408"/>
    <lineage>
        <taxon>Eukaryota</taxon>
        <taxon>Fungi</taxon>
        <taxon>Dikarya</taxon>
        <taxon>Ascomycota</taxon>
        <taxon>Saccharomycotina</taxon>
        <taxon>Saccharomycetes</taxon>
        <taxon>Saccharomycodales</taxon>
        <taxon>Saccharomycodaceae</taxon>
        <taxon>Hanseniaspora</taxon>
    </lineage>
</organism>
<dbReference type="Pfam" id="PF00134">
    <property type="entry name" value="Cyclin_N"/>
    <property type="match status" value="1"/>
</dbReference>
<keyword evidence="4" id="KW-1185">Reference proteome</keyword>
<dbReference type="GO" id="GO:0005634">
    <property type="term" value="C:nucleus"/>
    <property type="evidence" value="ECO:0007669"/>
    <property type="project" value="TreeGrafter"/>
</dbReference>
<feature type="compositionally biased region" description="Low complexity" evidence="1">
    <location>
        <begin position="46"/>
        <end position="63"/>
    </location>
</feature>
<evidence type="ECO:0000313" key="4">
    <source>
        <dbReference type="Proteomes" id="UP000095728"/>
    </source>
</evidence>
<dbReference type="AlphaFoldDB" id="A0A1E5R1J6"/>
<dbReference type="PANTHER" id="PTHR15615">
    <property type="match status" value="1"/>
</dbReference>
<reference evidence="4" key="1">
    <citation type="journal article" date="2016" name="Genome Announc.">
        <title>Genome sequences of three species of Hanseniaspora isolated from spontaneous wine fermentations.</title>
        <authorList>
            <person name="Sternes P.R."/>
            <person name="Lee D."/>
            <person name="Kutyna D.R."/>
            <person name="Borneman A.R."/>
        </authorList>
    </citation>
    <scope>NUCLEOTIDE SEQUENCE [LARGE SCALE GENOMIC DNA]</scope>
    <source>
        <strain evidence="4">AWRI3579</strain>
    </source>
</reference>
<feature type="region of interest" description="Disordered" evidence="1">
    <location>
        <begin position="250"/>
        <end position="279"/>
    </location>
</feature>
<dbReference type="InterPro" id="IPR006671">
    <property type="entry name" value="Cyclin_N"/>
</dbReference>
<dbReference type="FunCoup" id="A0A1E5R1J6">
    <property type="interactions" value="28"/>
</dbReference>
<dbReference type="SUPFAM" id="SSF47954">
    <property type="entry name" value="Cyclin-like"/>
    <property type="match status" value="1"/>
</dbReference>
<evidence type="ECO:0000256" key="1">
    <source>
        <dbReference type="SAM" id="MobiDB-lite"/>
    </source>
</evidence>
<evidence type="ECO:0000259" key="2">
    <source>
        <dbReference type="Pfam" id="PF00134"/>
    </source>
</evidence>
<proteinExistence type="predicted"/>
<evidence type="ECO:0000313" key="3">
    <source>
        <dbReference type="EMBL" id="OEJ80766.1"/>
    </source>
</evidence>
<dbReference type="OrthoDB" id="244495at2759"/>
<feature type="domain" description="Cyclin N-terminal" evidence="2">
    <location>
        <begin position="120"/>
        <end position="219"/>
    </location>
</feature>
<dbReference type="GO" id="GO:0016538">
    <property type="term" value="F:cyclin-dependent protein serine/threonine kinase regulator activity"/>
    <property type="evidence" value="ECO:0007669"/>
    <property type="project" value="TreeGrafter"/>
</dbReference>
<dbReference type="InterPro" id="IPR013922">
    <property type="entry name" value="Cyclin_PHO80-like"/>
</dbReference>
<name>A0A1E5R1J6_9ASCO</name>
<protein>
    <submittedName>
        <fullName evidence="3">PHO85 cyclin CLG1</fullName>
    </submittedName>
</protein>
<dbReference type="Proteomes" id="UP000095728">
    <property type="component" value="Unassembled WGS sequence"/>
</dbReference>
<accession>A0A1E5R1J6</accession>
<dbReference type="EMBL" id="LPNM01000011">
    <property type="protein sequence ID" value="OEJ80766.1"/>
    <property type="molecule type" value="Genomic_DNA"/>
</dbReference>
<dbReference type="CDD" id="cd20557">
    <property type="entry name" value="CYCLIN_ScPCL1-like"/>
    <property type="match status" value="1"/>
</dbReference>
<dbReference type="GO" id="GO:0000307">
    <property type="term" value="C:cyclin-dependent protein kinase holoenzyme complex"/>
    <property type="evidence" value="ECO:0007669"/>
    <property type="project" value="UniProtKB-ARBA"/>
</dbReference>
<dbReference type="InterPro" id="IPR036915">
    <property type="entry name" value="Cyclin-like_sf"/>
</dbReference>
<dbReference type="Gene3D" id="1.10.472.10">
    <property type="entry name" value="Cyclin-like"/>
    <property type="match status" value="1"/>
</dbReference>
<feature type="region of interest" description="Disordered" evidence="1">
    <location>
        <begin position="46"/>
        <end position="66"/>
    </location>
</feature>
<dbReference type="GO" id="GO:0019901">
    <property type="term" value="F:protein kinase binding"/>
    <property type="evidence" value="ECO:0007669"/>
    <property type="project" value="InterPro"/>
</dbReference>
<dbReference type="InParanoid" id="A0A1E5R1J6"/>
<feature type="compositionally biased region" description="Low complexity" evidence="1">
    <location>
        <begin position="250"/>
        <end position="275"/>
    </location>
</feature>
<feature type="region of interest" description="Disordered" evidence="1">
    <location>
        <begin position="297"/>
        <end position="326"/>
    </location>
</feature>